<dbReference type="Gene3D" id="3.30.1370.160">
    <property type="match status" value="1"/>
</dbReference>
<evidence type="ECO:0000313" key="4">
    <source>
        <dbReference type="Proteomes" id="UP000474024"/>
    </source>
</evidence>
<sequence length="250" mass="28621">MDEQELCKKRLVDLSRQADTRDIVTFSDFLNLNEQNIYHSNKSQYYTISKAFGGYENAERQMIAFIPDALCYEWTYPICCICVSPLYPKYAEKLTHRDILGALMSLGITRGKLGDIICHDSKFYVFAEEQIADFIATELTQIKHTTVQCSFLDDIQNLDVSPEYEEHSDMIASNRIDCIIAKAYHLSRSQASEYLISEKVFVNGKCITNCNQGCDSGCIISVRGKGRFRFETAQALSKKGKLKVSFYYYK</sequence>
<name>A0A6L5YNI5_9FIRM</name>
<dbReference type="Gene3D" id="3.30.70.330">
    <property type="match status" value="1"/>
</dbReference>
<dbReference type="Gene3D" id="3.10.290.10">
    <property type="entry name" value="RNA-binding S4 domain"/>
    <property type="match status" value="1"/>
</dbReference>
<protein>
    <recommendedName>
        <fullName evidence="2">Ribosome-associated protein quality control protein P2 RNA-binding domain-containing protein</fullName>
    </recommendedName>
</protein>
<gene>
    <name evidence="3" type="ORF">FYJ75_02720</name>
</gene>
<dbReference type="RefSeq" id="WP_154428614.1">
    <property type="nucleotide sequence ID" value="NZ_VUNI01000003.1"/>
</dbReference>
<dbReference type="Pfam" id="PF17774">
    <property type="entry name" value="YlmH_RBD"/>
    <property type="match status" value="1"/>
</dbReference>
<dbReference type="InterPro" id="IPR040591">
    <property type="entry name" value="RqcP2_RBD"/>
</dbReference>
<dbReference type="AlphaFoldDB" id="A0A6L5YNI5"/>
<comment type="caution">
    <text evidence="3">The sequence shown here is derived from an EMBL/GenBank/DDBJ whole genome shotgun (WGS) entry which is preliminary data.</text>
</comment>
<keyword evidence="4" id="KW-1185">Reference proteome</keyword>
<dbReference type="GO" id="GO:0003723">
    <property type="term" value="F:RNA binding"/>
    <property type="evidence" value="ECO:0007669"/>
    <property type="project" value="UniProtKB-KW"/>
</dbReference>
<evidence type="ECO:0000256" key="1">
    <source>
        <dbReference type="PROSITE-ProRule" id="PRU00182"/>
    </source>
</evidence>
<reference evidence="3 4" key="1">
    <citation type="submission" date="2019-08" db="EMBL/GenBank/DDBJ databases">
        <title>In-depth cultivation of the pig gut microbiome towards novel bacterial diversity and tailored functional studies.</title>
        <authorList>
            <person name="Wylensek D."/>
            <person name="Hitch T.C.A."/>
            <person name="Clavel T."/>
        </authorList>
    </citation>
    <scope>NUCLEOTIDE SEQUENCE [LARGE SCALE GENOMIC DNA]</scope>
    <source>
        <strain evidence="3 4">MUC/MUC-530-WT-4D</strain>
    </source>
</reference>
<dbReference type="EMBL" id="VUNI01000003">
    <property type="protein sequence ID" value="MST73950.1"/>
    <property type="molecule type" value="Genomic_DNA"/>
</dbReference>
<evidence type="ECO:0000259" key="2">
    <source>
        <dbReference type="Pfam" id="PF17774"/>
    </source>
</evidence>
<feature type="domain" description="Ribosome-associated protein quality control protein P2 RNA-binding" evidence="2">
    <location>
        <begin position="87"/>
        <end position="150"/>
    </location>
</feature>
<evidence type="ECO:0000313" key="3">
    <source>
        <dbReference type="EMBL" id="MST73950.1"/>
    </source>
</evidence>
<dbReference type="Proteomes" id="UP000474024">
    <property type="component" value="Unassembled WGS sequence"/>
</dbReference>
<proteinExistence type="predicted"/>
<dbReference type="SUPFAM" id="SSF55174">
    <property type="entry name" value="Alpha-L RNA-binding motif"/>
    <property type="match status" value="1"/>
</dbReference>
<accession>A0A6L5YNI5</accession>
<dbReference type="InterPro" id="IPR012677">
    <property type="entry name" value="Nucleotide-bd_a/b_plait_sf"/>
</dbReference>
<dbReference type="CDD" id="cd00165">
    <property type="entry name" value="S4"/>
    <property type="match status" value="1"/>
</dbReference>
<dbReference type="PROSITE" id="PS50889">
    <property type="entry name" value="S4"/>
    <property type="match status" value="1"/>
</dbReference>
<organism evidence="3 4">
    <name type="scientific">Roseburia porci</name>
    <dbReference type="NCBI Taxonomy" id="2605790"/>
    <lineage>
        <taxon>Bacteria</taxon>
        <taxon>Bacillati</taxon>
        <taxon>Bacillota</taxon>
        <taxon>Clostridia</taxon>
        <taxon>Lachnospirales</taxon>
        <taxon>Lachnospiraceae</taxon>
        <taxon>Roseburia</taxon>
    </lineage>
</organism>
<keyword evidence="1" id="KW-0694">RNA-binding</keyword>
<dbReference type="InterPro" id="IPR036986">
    <property type="entry name" value="S4_RNA-bd_sf"/>
</dbReference>